<dbReference type="OrthoDB" id="193716at2759"/>
<comment type="function">
    <text evidence="7">RNA helicase.</text>
</comment>
<feature type="domain" description="Helicase C-terminal" evidence="10">
    <location>
        <begin position="386"/>
        <end position="536"/>
    </location>
</feature>
<evidence type="ECO:0000259" key="9">
    <source>
        <dbReference type="PROSITE" id="PS51192"/>
    </source>
</evidence>
<feature type="domain" description="Helicase ATP-binding" evidence="9">
    <location>
        <begin position="166"/>
        <end position="353"/>
    </location>
</feature>
<dbReference type="GO" id="GO:0000372">
    <property type="term" value="P:Group I intron splicing"/>
    <property type="evidence" value="ECO:0007669"/>
    <property type="project" value="EnsemblFungi"/>
</dbReference>
<evidence type="ECO:0000259" key="10">
    <source>
        <dbReference type="PROSITE" id="PS51194"/>
    </source>
</evidence>
<dbReference type="PROSITE" id="PS00039">
    <property type="entry name" value="DEAD_ATP_HELICASE"/>
    <property type="match status" value="1"/>
</dbReference>
<dbReference type="SMART" id="SM00487">
    <property type="entry name" value="DEXDc"/>
    <property type="match status" value="1"/>
</dbReference>
<dbReference type="PANTHER" id="PTHR24031">
    <property type="entry name" value="RNA HELICASE"/>
    <property type="match status" value="1"/>
</dbReference>
<evidence type="ECO:0000256" key="5">
    <source>
        <dbReference type="ARBA" id="ARBA00022884"/>
    </source>
</evidence>
<feature type="region of interest" description="Disordered" evidence="8">
    <location>
        <begin position="624"/>
        <end position="676"/>
    </location>
</feature>
<dbReference type="InterPro" id="IPR027417">
    <property type="entry name" value="P-loop_NTPase"/>
</dbReference>
<dbReference type="InterPro" id="IPR000629">
    <property type="entry name" value="RNA-helicase_DEAD-box_CS"/>
</dbReference>
<dbReference type="CDD" id="cd18787">
    <property type="entry name" value="SF2_C_DEAD"/>
    <property type="match status" value="1"/>
</dbReference>
<dbReference type="GO" id="GO:0051880">
    <property type="term" value="F:G-quadruplex DNA binding"/>
    <property type="evidence" value="ECO:0007669"/>
    <property type="project" value="EnsemblFungi"/>
</dbReference>
<dbReference type="AlphaFoldDB" id="G8BZX5"/>
<evidence type="ECO:0000313" key="11">
    <source>
        <dbReference type="EMBL" id="CCE65453.1"/>
    </source>
</evidence>
<accession>G8BZX5</accession>
<feature type="compositionally biased region" description="Basic and acidic residues" evidence="8">
    <location>
        <begin position="624"/>
        <end position="636"/>
    </location>
</feature>
<dbReference type="SMART" id="SM00490">
    <property type="entry name" value="HELICc"/>
    <property type="match status" value="1"/>
</dbReference>
<dbReference type="GO" id="GO:0003724">
    <property type="term" value="F:RNA helicase activity"/>
    <property type="evidence" value="ECO:0007669"/>
    <property type="project" value="UniProtKB-EC"/>
</dbReference>
<dbReference type="Proteomes" id="UP000005666">
    <property type="component" value="Chromosome 12"/>
</dbReference>
<protein>
    <recommendedName>
        <fullName evidence="7">ATP-dependent RNA helicase</fullName>
        <ecNumber evidence="7">3.6.4.13</ecNumber>
    </recommendedName>
</protein>
<evidence type="ECO:0000256" key="3">
    <source>
        <dbReference type="ARBA" id="ARBA00022806"/>
    </source>
</evidence>
<evidence type="ECO:0000256" key="1">
    <source>
        <dbReference type="ARBA" id="ARBA00022741"/>
    </source>
</evidence>
<dbReference type="SUPFAM" id="SSF52540">
    <property type="entry name" value="P-loop containing nucleoside triphosphate hydrolases"/>
    <property type="match status" value="1"/>
</dbReference>
<keyword evidence="12" id="KW-1185">Reference proteome</keyword>
<dbReference type="RefSeq" id="XP_003687887.1">
    <property type="nucleotide sequence ID" value="XM_003687839.1"/>
</dbReference>
<dbReference type="GO" id="GO:0016787">
    <property type="term" value="F:hydrolase activity"/>
    <property type="evidence" value="ECO:0007669"/>
    <property type="project" value="UniProtKB-KW"/>
</dbReference>
<dbReference type="PROSITE" id="PS51194">
    <property type="entry name" value="HELICASE_CTER"/>
    <property type="match status" value="1"/>
</dbReference>
<keyword evidence="1 6" id="KW-0547">Nucleotide-binding</keyword>
<dbReference type="OMA" id="AHEKIDQ"/>
<evidence type="ECO:0000256" key="4">
    <source>
        <dbReference type="ARBA" id="ARBA00022840"/>
    </source>
</evidence>
<dbReference type="GO" id="GO:0034337">
    <property type="term" value="P:RNA folding"/>
    <property type="evidence" value="ECO:0007669"/>
    <property type="project" value="EnsemblFungi"/>
</dbReference>
<dbReference type="EC" id="3.6.4.13" evidence="7"/>
<keyword evidence="4 6" id="KW-0067">ATP-binding</keyword>
<evidence type="ECO:0000256" key="2">
    <source>
        <dbReference type="ARBA" id="ARBA00022801"/>
    </source>
</evidence>
<dbReference type="GO" id="GO:0000963">
    <property type="term" value="P:mitochondrial RNA processing"/>
    <property type="evidence" value="ECO:0007669"/>
    <property type="project" value="EnsemblFungi"/>
</dbReference>
<comment type="catalytic activity">
    <reaction evidence="7">
        <text>ATP + H2O = ADP + phosphate + H(+)</text>
        <dbReference type="Rhea" id="RHEA:13065"/>
        <dbReference type="ChEBI" id="CHEBI:15377"/>
        <dbReference type="ChEBI" id="CHEBI:15378"/>
        <dbReference type="ChEBI" id="CHEBI:30616"/>
        <dbReference type="ChEBI" id="CHEBI:43474"/>
        <dbReference type="ChEBI" id="CHEBI:456216"/>
        <dbReference type="EC" id="3.6.4.13"/>
    </reaction>
</comment>
<comment type="domain">
    <text evidence="7">The Q motif is unique to and characteristic of the DEAD box family of RNA helicases and controls ATP binding and hydrolysis.</text>
</comment>
<feature type="compositionally biased region" description="Polar residues" evidence="8">
    <location>
        <begin position="637"/>
        <end position="658"/>
    </location>
</feature>
<dbReference type="GO" id="GO:0070124">
    <property type="term" value="P:mitochondrial translational initiation"/>
    <property type="evidence" value="ECO:0007669"/>
    <property type="project" value="EnsemblFungi"/>
</dbReference>
<feature type="compositionally biased region" description="Basic and acidic residues" evidence="8">
    <location>
        <begin position="96"/>
        <end position="109"/>
    </location>
</feature>
<dbReference type="GO" id="GO:0033592">
    <property type="term" value="F:RNA strand annealing activity"/>
    <property type="evidence" value="ECO:0007669"/>
    <property type="project" value="EnsemblFungi"/>
</dbReference>
<dbReference type="KEGG" id="tpf:TPHA_0L00960"/>
<dbReference type="InterPro" id="IPR011545">
    <property type="entry name" value="DEAD/DEAH_box_helicase_dom"/>
</dbReference>
<dbReference type="HOGENOM" id="CLU_003041_26_6_1"/>
<evidence type="ECO:0000313" key="12">
    <source>
        <dbReference type="Proteomes" id="UP000005666"/>
    </source>
</evidence>
<evidence type="ECO:0000256" key="8">
    <source>
        <dbReference type="SAM" id="MobiDB-lite"/>
    </source>
</evidence>
<dbReference type="InterPro" id="IPR014001">
    <property type="entry name" value="Helicase_ATP-bd"/>
</dbReference>
<sequence>MMNILLNASKASHSVAMPLLRRVGNGMAVRGLQSTAIGLAGYYNGGRDGDRNGGYRNKRSDANYGNRQSFNNGGGDRYGGRNNNYNNRRGGYGRNNRNDMSRREPDDSLKSSKFTKVVVVPKEDTESTITLDSLHEEKILNDDLYEAVNAMGFPSLTPVQQKTIKPILENDKVDVITRAKTGTGKTFAFLLPIMEHLMRSNVAGSDSVRSVIVAPTRDLALQIEEELRKIYSKNRELRKFGSLSLVGGTDYRRAIRILLDKQPSIVIGTPGRLIQTLDEYGEQCFKDVDFKVLDEADRLLEIGFKTDLEYISSTLNKLNSKGEAHIRTLLFSATLDDKVQILANDIMNKDECLFLDTVDKNAPEAHENIDQSVVMTDSYADSLFATIQHIKNKVDTEPEYKAILFSPTVKLTTYICNRLYKVFGRSFPILEFHGKISQARRTYLVKDFKKIKSGLLVCTDVGARGMDFPNVGEVLQLGVPTELANYVHRIGRTARAGKEGASILFMCKDELPFIETLRSEKKIEIKHVNEYEKDEDLVKTITDHPGRPYEVKEAILSVMSSYQACQDNYRFNGNKLFPNIAGAYGALLSEPGLKIPFPDRSKLQMFGFARARFANEIFDFDAQKDDEGSHGDDYQKSSRGSNYGRNSYNNRDGQTGYRSFNGEKRNYRNNRSSSRY</sequence>
<keyword evidence="2 6" id="KW-0378">Hydrolase</keyword>
<dbReference type="GO" id="GO:0002151">
    <property type="term" value="F:G-quadruplex RNA binding"/>
    <property type="evidence" value="ECO:0007669"/>
    <property type="project" value="EnsemblFungi"/>
</dbReference>
<dbReference type="GO" id="GO:0070125">
    <property type="term" value="P:mitochondrial translational elongation"/>
    <property type="evidence" value="ECO:0007669"/>
    <property type="project" value="EnsemblFungi"/>
</dbReference>
<dbReference type="Pfam" id="PF00271">
    <property type="entry name" value="Helicase_C"/>
    <property type="match status" value="1"/>
</dbReference>
<dbReference type="PROSITE" id="PS51192">
    <property type="entry name" value="HELICASE_ATP_BIND_1"/>
    <property type="match status" value="1"/>
</dbReference>
<gene>
    <name evidence="11" type="primary">TPHA0L00960</name>
    <name evidence="11" type="ordered locus">TPHA_0L00960</name>
</gene>
<dbReference type="GO" id="GO:0006392">
    <property type="term" value="P:transcription elongation by mitochondrial RNA polymerase"/>
    <property type="evidence" value="ECO:0007669"/>
    <property type="project" value="EnsemblFungi"/>
</dbReference>
<name>G8BZX5_TETPH</name>
<keyword evidence="3 6" id="KW-0347">Helicase</keyword>
<evidence type="ECO:0000256" key="6">
    <source>
        <dbReference type="RuleBase" id="RU000492"/>
    </source>
</evidence>
<evidence type="ECO:0000256" key="7">
    <source>
        <dbReference type="RuleBase" id="RU365068"/>
    </source>
</evidence>
<feature type="region of interest" description="Disordered" evidence="8">
    <location>
        <begin position="41"/>
        <end position="109"/>
    </location>
</feature>
<dbReference type="Gene3D" id="3.40.50.300">
    <property type="entry name" value="P-loop containing nucleotide triphosphate hydrolases"/>
    <property type="match status" value="2"/>
</dbReference>
<feature type="compositionally biased region" description="Low complexity" evidence="8">
    <location>
        <begin position="80"/>
        <end position="89"/>
    </location>
</feature>
<dbReference type="GO" id="GO:0005761">
    <property type="term" value="C:mitochondrial ribosome"/>
    <property type="evidence" value="ECO:0007669"/>
    <property type="project" value="EnsemblFungi"/>
</dbReference>
<dbReference type="GeneID" id="11531617"/>
<dbReference type="Pfam" id="PF00270">
    <property type="entry name" value="DEAD"/>
    <property type="match status" value="1"/>
</dbReference>
<keyword evidence="5 7" id="KW-0694">RNA-binding</keyword>
<organism evidence="11 12">
    <name type="scientific">Tetrapisispora phaffii (strain ATCC 24235 / CBS 4417 / NBRC 1672 / NRRL Y-8282 / UCD 70-5)</name>
    <name type="common">Yeast</name>
    <name type="synonym">Fabospora phaffii</name>
    <dbReference type="NCBI Taxonomy" id="1071381"/>
    <lineage>
        <taxon>Eukaryota</taxon>
        <taxon>Fungi</taxon>
        <taxon>Dikarya</taxon>
        <taxon>Ascomycota</taxon>
        <taxon>Saccharomycotina</taxon>
        <taxon>Saccharomycetes</taxon>
        <taxon>Saccharomycetales</taxon>
        <taxon>Saccharomycetaceae</taxon>
        <taxon>Tetrapisispora</taxon>
    </lineage>
</organism>
<dbReference type="InterPro" id="IPR001650">
    <property type="entry name" value="Helicase_C-like"/>
</dbReference>
<dbReference type="EMBL" id="HE612867">
    <property type="protein sequence ID" value="CCE65453.1"/>
    <property type="molecule type" value="Genomic_DNA"/>
</dbReference>
<reference evidence="11 12" key="1">
    <citation type="journal article" date="2011" name="Proc. Natl. Acad. Sci. U.S.A.">
        <title>Evolutionary erosion of yeast sex chromosomes by mating-type switching accidents.</title>
        <authorList>
            <person name="Gordon J.L."/>
            <person name="Armisen D."/>
            <person name="Proux-Wera E."/>
            <person name="Oheigeartaigh S.S."/>
            <person name="Byrne K.P."/>
            <person name="Wolfe K.H."/>
        </authorList>
    </citation>
    <scope>NUCLEOTIDE SEQUENCE [LARGE SCALE GENOMIC DNA]</scope>
    <source>
        <strain evidence="12">ATCC 24235 / CBS 4417 / NBRC 1672 / NRRL Y-8282 / UCD 70-5</strain>
    </source>
</reference>
<dbReference type="GO" id="GO:0000373">
    <property type="term" value="P:Group II intron splicing"/>
    <property type="evidence" value="ECO:0007669"/>
    <property type="project" value="EnsemblFungi"/>
</dbReference>
<dbReference type="GO" id="GO:0005524">
    <property type="term" value="F:ATP binding"/>
    <property type="evidence" value="ECO:0007669"/>
    <property type="project" value="UniProtKB-UniRule"/>
</dbReference>
<feature type="compositionally biased region" description="Basic and acidic residues" evidence="8">
    <location>
        <begin position="47"/>
        <end position="61"/>
    </location>
</feature>
<proteinExistence type="inferred from homology"/>
<dbReference type="STRING" id="1071381.G8BZX5"/>
<dbReference type="eggNOG" id="KOG0342">
    <property type="taxonomic scope" value="Eukaryota"/>
</dbReference>
<comment type="similarity">
    <text evidence="6">Belongs to the DEAD box helicase family.</text>
</comment>